<dbReference type="AlphaFoldDB" id="A0A7S1B033"/>
<feature type="compositionally biased region" description="Low complexity" evidence="2">
    <location>
        <begin position="378"/>
        <end position="400"/>
    </location>
</feature>
<reference evidence="3" key="1">
    <citation type="submission" date="2021-01" db="EMBL/GenBank/DDBJ databases">
        <authorList>
            <person name="Corre E."/>
            <person name="Pelletier E."/>
            <person name="Niang G."/>
            <person name="Scheremetjew M."/>
            <person name="Finn R."/>
            <person name="Kale V."/>
            <person name="Holt S."/>
            <person name="Cochrane G."/>
            <person name="Meng A."/>
            <person name="Brown T."/>
            <person name="Cohen L."/>
        </authorList>
    </citation>
    <scope>NUCLEOTIDE SEQUENCE</scope>
</reference>
<protein>
    <recommendedName>
        <fullName evidence="4">PH domain-containing protein</fullName>
    </recommendedName>
</protein>
<accession>A0A7S1B033</accession>
<feature type="compositionally biased region" description="Basic and acidic residues" evidence="2">
    <location>
        <begin position="359"/>
        <end position="372"/>
    </location>
</feature>
<evidence type="ECO:0008006" key="4">
    <source>
        <dbReference type="Google" id="ProtNLM"/>
    </source>
</evidence>
<feature type="compositionally biased region" description="Acidic residues" evidence="2">
    <location>
        <begin position="296"/>
        <end position="311"/>
    </location>
</feature>
<feature type="compositionally biased region" description="Acidic residues" evidence="2">
    <location>
        <begin position="498"/>
        <end position="509"/>
    </location>
</feature>
<feature type="compositionally biased region" description="Basic and acidic residues" evidence="2">
    <location>
        <begin position="228"/>
        <end position="253"/>
    </location>
</feature>
<feature type="compositionally biased region" description="Acidic residues" evidence="2">
    <location>
        <begin position="346"/>
        <end position="358"/>
    </location>
</feature>
<feature type="compositionally biased region" description="Low complexity" evidence="2">
    <location>
        <begin position="163"/>
        <end position="183"/>
    </location>
</feature>
<gene>
    <name evidence="3" type="ORF">NSCI0253_LOCUS44954</name>
</gene>
<feature type="region of interest" description="Disordered" evidence="2">
    <location>
        <begin position="163"/>
        <end position="184"/>
    </location>
</feature>
<proteinExistence type="predicted"/>
<feature type="coiled-coil region" evidence="1">
    <location>
        <begin position="255"/>
        <end position="282"/>
    </location>
</feature>
<name>A0A7S1B033_NOCSC</name>
<dbReference type="Gene3D" id="2.30.29.30">
    <property type="entry name" value="Pleckstrin-homology domain (PH domain)/Phosphotyrosine-binding domain (PTB)"/>
    <property type="match status" value="1"/>
</dbReference>
<sequence length="509" mass="56362">MSAIYKEKASDLEFEQYREIRRHARRMQAGTPLLLQSVINSKEELQICTFWISQDLQQLRWTVQDADGEVHEVPVSNIVEVLEDKSDVPEMGFARGQADEQHSLTVVLRDSQGTSAMGLICATPEDMTTWREGLRFIVGAQQLRRPSPEPVPVPVSVATTRSPRVTRAKAPAFPARPATARRAQVTDDLSQRLSLQEETIGKLKQENTMLQEMMKRKDLTLAQLLRDSQTRSTERCNKTESTSRESDDHLRDREVTILRRKNARLKKTLKTKQQTIAQLLELLGKALKQQGVESSAFEEEDEKDDDDDDSDVLPPKIVETVKVPRRENKQQKKVVVSVPRQPVEQEPAESEASSEDIEQIAKKLERLERDVAGMHGDPVSLPASSSAPSSARAAESPSQARNACSAVPVRTAPNLSSNALSNLLDGMSPSLRSWSQGEGAVAVPPVPSSAGFDFSAVGGGPPGVRKSTASLQKLAEDMALLEEKKRRVEQLAKSLEPPSEDEDDGFPLR</sequence>
<organism evidence="3">
    <name type="scientific">Noctiluca scintillans</name>
    <name type="common">Sea sparkle</name>
    <name type="synonym">Red tide dinoflagellate</name>
    <dbReference type="NCBI Taxonomy" id="2966"/>
    <lineage>
        <taxon>Eukaryota</taxon>
        <taxon>Sar</taxon>
        <taxon>Alveolata</taxon>
        <taxon>Dinophyceae</taxon>
        <taxon>Noctilucales</taxon>
        <taxon>Noctilucaceae</taxon>
        <taxon>Noctiluca</taxon>
    </lineage>
</organism>
<evidence type="ECO:0000256" key="2">
    <source>
        <dbReference type="SAM" id="MobiDB-lite"/>
    </source>
</evidence>
<evidence type="ECO:0000256" key="1">
    <source>
        <dbReference type="SAM" id="Coils"/>
    </source>
</evidence>
<dbReference type="SUPFAM" id="SSF50729">
    <property type="entry name" value="PH domain-like"/>
    <property type="match status" value="1"/>
</dbReference>
<keyword evidence="1" id="KW-0175">Coiled coil</keyword>
<feature type="region of interest" description="Disordered" evidence="2">
    <location>
        <begin position="292"/>
        <end position="406"/>
    </location>
</feature>
<dbReference type="EMBL" id="HBFQ01063508">
    <property type="protein sequence ID" value="CAD8870597.1"/>
    <property type="molecule type" value="Transcribed_RNA"/>
</dbReference>
<feature type="region of interest" description="Disordered" evidence="2">
    <location>
        <begin position="225"/>
        <end position="253"/>
    </location>
</feature>
<dbReference type="InterPro" id="IPR011993">
    <property type="entry name" value="PH-like_dom_sf"/>
</dbReference>
<evidence type="ECO:0000313" key="3">
    <source>
        <dbReference type="EMBL" id="CAD8870597.1"/>
    </source>
</evidence>
<feature type="region of interest" description="Disordered" evidence="2">
    <location>
        <begin position="489"/>
        <end position="509"/>
    </location>
</feature>